<name>A0A1I5AXA7_9HYPH</name>
<comment type="similarity">
    <text evidence="1">Belongs to the membrane fusion protein (MFP) (TC 8.A.1) family.</text>
</comment>
<evidence type="ECO:0000259" key="3">
    <source>
        <dbReference type="Pfam" id="PF25954"/>
    </source>
</evidence>
<accession>A0A1I5AXA7</accession>
<dbReference type="EMBL" id="FOVR01000001">
    <property type="protein sequence ID" value="SFN67146.1"/>
    <property type="molecule type" value="Genomic_DNA"/>
</dbReference>
<dbReference type="OrthoDB" id="9806939at2"/>
<organism evidence="4 5">
    <name type="scientific">Cohaesibacter marisflavi</name>
    <dbReference type="NCBI Taxonomy" id="655353"/>
    <lineage>
        <taxon>Bacteria</taxon>
        <taxon>Pseudomonadati</taxon>
        <taxon>Pseudomonadota</taxon>
        <taxon>Alphaproteobacteria</taxon>
        <taxon>Hyphomicrobiales</taxon>
        <taxon>Cohaesibacteraceae</taxon>
    </lineage>
</organism>
<evidence type="ECO:0000313" key="5">
    <source>
        <dbReference type="Proteomes" id="UP000199236"/>
    </source>
</evidence>
<feature type="domain" description="Multidrug resistance protein MdtA-like barrel-sandwich hybrid" evidence="2">
    <location>
        <begin position="81"/>
        <end position="205"/>
    </location>
</feature>
<protein>
    <submittedName>
        <fullName evidence="4">Membrane fusion protein, multidrug efflux system</fullName>
    </submittedName>
</protein>
<dbReference type="STRING" id="655353.SAMN04488056_101645"/>
<evidence type="ECO:0000256" key="1">
    <source>
        <dbReference type="ARBA" id="ARBA00009477"/>
    </source>
</evidence>
<proteinExistence type="inferred from homology"/>
<dbReference type="AlphaFoldDB" id="A0A1I5AXA7"/>
<dbReference type="Gene3D" id="2.40.30.170">
    <property type="match status" value="1"/>
</dbReference>
<gene>
    <name evidence="4" type="ORF">SAMN04488056_101645</name>
</gene>
<sequence>MALRLKGSYGLALLCTAGIVGWMATGKAVFSGQETGDTTPPPAVRNQAQEAEAFRVAVQHFNAKPRQSSLTIRGRTEADAKVTVRAETSAIVRSIEVEKGQWVHKDDLLCELDVGSREANLAKAKAALEQAEFDLSAKEQLATKGFASKTQLAALRAARDAAIAGVKEARLELERTRILAPIDGLVQSDLAEVGDQLSSGGACAVLMDPDPMLVVGQVSERDIAAVKVGNKAEVTLVTGEKTDGSVRFVSAASDVETRTFLVEIEIPNPDRQLRDGVTAVANLKLPPIKAHLMSPAYLTLSDEGIVGAMQVIDSKAQFTPVHIISNDETGIWVTGLPEKVDLITVGQEYVKSGQPVIAVPADKLTTADASGE</sequence>
<dbReference type="Pfam" id="PF25954">
    <property type="entry name" value="Beta-barrel_RND_2"/>
    <property type="match status" value="1"/>
</dbReference>
<dbReference type="GO" id="GO:0015562">
    <property type="term" value="F:efflux transmembrane transporter activity"/>
    <property type="evidence" value="ECO:0007669"/>
    <property type="project" value="TreeGrafter"/>
</dbReference>
<evidence type="ECO:0000259" key="2">
    <source>
        <dbReference type="Pfam" id="PF25917"/>
    </source>
</evidence>
<dbReference type="Gene3D" id="1.10.287.470">
    <property type="entry name" value="Helix hairpin bin"/>
    <property type="match status" value="1"/>
</dbReference>
<dbReference type="Pfam" id="PF25917">
    <property type="entry name" value="BSH_RND"/>
    <property type="match status" value="1"/>
</dbReference>
<dbReference type="SUPFAM" id="SSF111369">
    <property type="entry name" value="HlyD-like secretion proteins"/>
    <property type="match status" value="1"/>
</dbReference>
<evidence type="ECO:0000313" key="4">
    <source>
        <dbReference type="EMBL" id="SFN67146.1"/>
    </source>
</evidence>
<dbReference type="InterPro" id="IPR058625">
    <property type="entry name" value="MdtA-like_BSH"/>
</dbReference>
<dbReference type="Proteomes" id="UP000199236">
    <property type="component" value="Unassembled WGS sequence"/>
</dbReference>
<dbReference type="PANTHER" id="PTHR30469">
    <property type="entry name" value="MULTIDRUG RESISTANCE PROTEIN MDTA"/>
    <property type="match status" value="1"/>
</dbReference>
<keyword evidence="5" id="KW-1185">Reference proteome</keyword>
<dbReference type="InterPro" id="IPR006143">
    <property type="entry name" value="RND_pump_MFP"/>
</dbReference>
<dbReference type="NCBIfam" id="TIGR01730">
    <property type="entry name" value="RND_mfp"/>
    <property type="match status" value="1"/>
</dbReference>
<dbReference type="GO" id="GO:1990281">
    <property type="term" value="C:efflux pump complex"/>
    <property type="evidence" value="ECO:0007669"/>
    <property type="project" value="TreeGrafter"/>
</dbReference>
<feature type="domain" description="CusB-like beta-barrel" evidence="3">
    <location>
        <begin position="216"/>
        <end position="284"/>
    </location>
</feature>
<dbReference type="RefSeq" id="WP_090068742.1">
    <property type="nucleotide sequence ID" value="NZ_FOVR01000001.1"/>
</dbReference>
<dbReference type="InterPro" id="IPR058792">
    <property type="entry name" value="Beta-barrel_RND_2"/>
</dbReference>
<reference evidence="4 5" key="1">
    <citation type="submission" date="2016-10" db="EMBL/GenBank/DDBJ databases">
        <authorList>
            <person name="de Groot N.N."/>
        </authorList>
    </citation>
    <scope>NUCLEOTIDE SEQUENCE [LARGE SCALE GENOMIC DNA]</scope>
    <source>
        <strain evidence="4 5">CGMCC 1.9157</strain>
    </source>
</reference>
<dbReference type="Gene3D" id="2.40.50.100">
    <property type="match status" value="1"/>
</dbReference>
<dbReference type="PANTHER" id="PTHR30469:SF29">
    <property type="entry name" value="BLR2860 PROTEIN"/>
    <property type="match status" value="1"/>
</dbReference>